<sequence length="788" mass="80430">MNQVAELVRAEVARLVHSHGPDLLDDARRVRAMLADAVPGSTGEANLLGLAISAGVPAKLRQRGVAAAPSIARELEESSSVQSQDAMWVVGTIAEAMRLRPEPVPDRTLDGLRTTGAPDVDDLTVRAAGREFVVRAATGATIGRDPECTITLDDPGVSRLHGRLEHAGGTWVYVDQQSTQGSFIDGVAVTRHEVDGQTEVRLGQGSGASRLTLLPATRRPPVNGHGTGPGPGLGNANGAAPQTVLPGQRPGGVLAVGAAPPTELGTGMLVPTDTATVTLDGVSRTVTPGSTLTIGREADCDLVATASTVSRHHARLEHVAGGWHLRDLGSTSGTWHQGARQEDMLLAGDQEVILGDPAKGQRVLLRTPGAAPAARPLRRAARKPRSHPSGVPTRALIGLGAAVLGLVLVAVAAVVVLSRDDKAPVATVTKDDLARATVALLATNGDEAWGGSGVIVDADKGLILTNAHVAAPAAVGRALRGADSGAPYLFADEATANPDDIEVSVNEGLDTSAEPRFTATLVAADGYLDLAVVRITKKFSGTAVAARDLAGLTEVRLGDSDTVRTGDPVTYVGYPGAADSADPTLTTGSVASTSSDDRLNGARALVNTTATASGGNSGGLAFDAHNRMVGVPTVGLLDKVTGAAVLSGFVPVNLALRLIKAARAGKDYVSPYATAAPDGATAEVTLAEPGRPGTAAVGCQPDSGTSPVYAWGVDLTGTAGGKHTDVVGELTDLGSGDSTYVATSYPTEVPADGCVTLSFGRLDVGRYELKVGLGGDLRVVNDTKFTLR</sequence>
<dbReference type="Pfam" id="PF00498">
    <property type="entry name" value="FHA"/>
    <property type="match status" value="2"/>
</dbReference>
<feature type="domain" description="FHA" evidence="4">
    <location>
        <begin position="292"/>
        <end position="341"/>
    </location>
</feature>
<dbReference type="Gene3D" id="2.40.10.10">
    <property type="entry name" value="Trypsin-like serine proteases"/>
    <property type="match status" value="2"/>
</dbReference>
<dbReference type="SUPFAM" id="SSF50494">
    <property type="entry name" value="Trypsin-like serine proteases"/>
    <property type="match status" value="1"/>
</dbReference>
<evidence type="ECO:0000256" key="3">
    <source>
        <dbReference type="SAM" id="Phobius"/>
    </source>
</evidence>
<organism evidence="5 6">
    <name type="scientific">Nocardioides terrae</name>
    <dbReference type="NCBI Taxonomy" id="574651"/>
    <lineage>
        <taxon>Bacteria</taxon>
        <taxon>Bacillati</taxon>
        <taxon>Actinomycetota</taxon>
        <taxon>Actinomycetes</taxon>
        <taxon>Propionibacteriales</taxon>
        <taxon>Nocardioidaceae</taxon>
        <taxon>Nocardioides</taxon>
    </lineage>
</organism>
<dbReference type="PANTHER" id="PTHR23308">
    <property type="entry name" value="NUCLEAR INHIBITOR OF PROTEIN PHOSPHATASE-1"/>
    <property type="match status" value="1"/>
</dbReference>
<protein>
    <submittedName>
        <fullName evidence="5">Inner membrane component of T3SS domain-containing protein</fullName>
    </submittedName>
</protein>
<gene>
    <name evidence="5" type="ORF">SAMN04487968_106220</name>
</gene>
<dbReference type="Proteomes" id="UP000198832">
    <property type="component" value="Unassembled WGS sequence"/>
</dbReference>
<dbReference type="InterPro" id="IPR009003">
    <property type="entry name" value="Peptidase_S1_PA"/>
</dbReference>
<dbReference type="Pfam" id="PF13365">
    <property type="entry name" value="Trypsin_2"/>
    <property type="match status" value="1"/>
</dbReference>
<dbReference type="AlphaFoldDB" id="A0A1I1JFA0"/>
<keyword evidence="1" id="KW-0597">Phosphoprotein</keyword>
<evidence type="ECO:0000259" key="4">
    <source>
        <dbReference type="PROSITE" id="PS50006"/>
    </source>
</evidence>
<dbReference type="InterPro" id="IPR008984">
    <property type="entry name" value="SMAD_FHA_dom_sf"/>
</dbReference>
<evidence type="ECO:0000313" key="5">
    <source>
        <dbReference type="EMBL" id="SFC44653.1"/>
    </source>
</evidence>
<accession>A0A1I1JFA0</accession>
<feature type="region of interest" description="Disordered" evidence="2">
    <location>
        <begin position="216"/>
        <end position="251"/>
    </location>
</feature>
<name>A0A1I1JFA0_9ACTN</name>
<dbReference type="InterPro" id="IPR043504">
    <property type="entry name" value="Peptidase_S1_PA_chymotrypsin"/>
</dbReference>
<feature type="domain" description="FHA" evidence="4">
    <location>
        <begin position="140"/>
        <end position="189"/>
    </location>
</feature>
<dbReference type="SMART" id="SM00240">
    <property type="entry name" value="FHA"/>
    <property type="match status" value="2"/>
</dbReference>
<dbReference type="SUPFAM" id="SSF49879">
    <property type="entry name" value="SMAD/FHA domain"/>
    <property type="match status" value="2"/>
</dbReference>
<evidence type="ECO:0000256" key="1">
    <source>
        <dbReference type="ARBA" id="ARBA00022553"/>
    </source>
</evidence>
<feature type="compositionally biased region" description="Gly residues" evidence="2">
    <location>
        <begin position="225"/>
        <end position="235"/>
    </location>
</feature>
<evidence type="ECO:0000313" key="6">
    <source>
        <dbReference type="Proteomes" id="UP000198832"/>
    </source>
</evidence>
<dbReference type="InterPro" id="IPR050923">
    <property type="entry name" value="Cell_Proc_Reg/RNA_Proc"/>
</dbReference>
<evidence type="ECO:0000256" key="2">
    <source>
        <dbReference type="SAM" id="MobiDB-lite"/>
    </source>
</evidence>
<dbReference type="RefSeq" id="WP_091123283.1">
    <property type="nucleotide sequence ID" value="NZ_FOLB01000006.1"/>
</dbReference>
<dbReference type="PROSITE" id="PS50006">
    <property type="entry name" value="FHA_DOMAIN"/>
    <property type="match status" value="2"/>
</dbReference>
<feature type="transmembrane region" description="Helical" evidence="3">
    <location>
        <begin position="395"/>
        <end position="417"/>
    </location>
</feature>
<dbReference type="Gene3D" id="2.60.200.20">
    <property type="match status" value="2"/>
</dbReference>
<proteinExistence type="predicted"/>
<keyword evidence="6" id="KW-1185">Reference proteome</keyword>
<reference evidence="5 6" key="1">
    <citation type="submission" date="2016-10" db="EMBL/GenBank/DDBJ databases">
        <authorList>
            <person name="de Groot N.N."/>
        </authorList>
    </citation>
    <scope>NUCLEOTIDE SEQUENCE [LARGE SCALE GENOMIC DNA]</scope>
    <source>
        <strain evidence="5 6">CGMCC 1.7056</strain>
    </source>
</reference>
<dbReference type="OrthoDB" id="277520at2"/>
<dbReference type="InterPro" id="IPR000253">
    <property type="entry name" value="FHA_dom"/>
</dbReference>
<dbReference type="EMBL" id="FOLB01000006">
    <property type="protein sequence ID" value="SFC44653.1"/>
    <property type="molecule type" value="Genomic_DNA"/>
</dbReference>
<keyword evidence="3" id="KW-1133">Transmembrane helix</keyword>
<keyword evidence="3" id="KW-0472">Membrane</keyword>
<keyword evidence="3" id="KW-0812">Transmembrane</keyword>
<dbReference type="STRING" id="574651.SAMN04487968_106220"/>